<proteinExistence type="predicted"/>
<dbReference type="SUPFAM" id="SSF51735">
    <property type="entry name" value="NAD(P)-binding Rossmann-fold domains"/>
    <property type="match status" value="1"/>
</dbReference>
<dbReference type="Gene3D" id="3.40.50.720">
    <property type="entry name" value="NAD(P)-binding Rossmann-like Domain"/>
    <property type="match status" value="1"/>
</dbReference>
<feature type="domain" description="NmrA-like" evidence="3">
    <location>
        <begin position="8"/>
        <end position="222"/>
    </location>
</feature>
<evidence type="ECO:0000259" key="3">
    <source>
        <dbReference type="Pfam" id="PF05368"/>
    </source>
</evidence>
<dbReference type="CDD" id="cd05259">
    <property type="entry name" value="PCBER_SDR_a"/>
    <property type="match status" value="1"/>
</dbReference>
<dbReference type="OrthoDB" id="9984533at2759"/>
<dbReference type="KEGG" id="bcom:BAUCODRAFT_171177"/>
<dbReference type="STRING" id="717646.M2M0F4"/>
<dbReference type="Pfam" id="PF05368">
    <property type="entry name" value="NmrA"/>
    <property type="match status" value="1"/>
</dbReference>
<dbReference type="InterPro" id="IPR008030">
    <property type="entry name" value="NmrA-like"/>
</dbReference>
<reference evidence="4 5" key="1">
    <citation type="journal article" date="2012" name="PLoS Pathog.">
        <title>Diverse lifestyles and strategies of plant pathogenesis encoded in the genomes of eighteen Dothideomycetes fungi.</title>
        <authorList>
            <person name="Ohm R.A."/>
            <person name="Feau N."/>
            <person name="Henrissat B."/>
            <person name="Schoch C.L."/>
            <person name="Horwitz B.A."/>
            <person name="Barry K.W."/>
            <person name="Condon B.J."/>
            <person name="Copeland A.C."/>
            <person name="Dhillon B."/>
            <person name="Glaser F."/>
            <person name="Hesse C.N."/>
            <person name="Kosti I."/>
            <person name="LaButti K."/>
            <person name="Lindquist E.A."/>
            <person name="Lucas S."/>
            <person name="Salamov A.A."/>
            <person name="Bradshaw R.E."/>
            <person name="Ciuffetti L."/>
            <person name="Hamelin R.C."/>
            <person name="Kema G.H.J."/>
            <person name="Lawrence C."/>
            <person name="Scott J.A."/>
            <person name="Spatafora J.W."/>
            <person name="Turgeon B.G."/>
            <person name="de Wit P.J.G.M."/>
            <person name="Zhong S."/>
            <person name="Goodwin S.B."/>
            <person name="Grigoriev I.V."/>
        </authorList>
    </citation>
    <scope>NUCLEOTIDE SEQUENCE [LARGE SCALE GENOMIC DNA]</scope>
    <source>
        <strain evidence="4 5">UAMH 10762</strain>
    </source>
</reference>
<dbReference type="InterPro" id="IPR036291">
    <property type="entry name" value="NAD(P)-bd_dom_sf"/>
</dbReference>
<dbReference type="InterPro" id="IPR045312">
    <property type="entry name" value="PCBER-like"/>
</dbReference>
<dbReference type="eggNOG" id="ENOG502S12R">
    <property type="taxonomic scope" value="Eukaryota"/>
</dbReference>
<protein>
    <recommendedName>
        <fullName evidence="3">NmrA-like domain-containing protein</fullName>
    </recommendedName>
</protein>
<accession>M2M0F4</accession>
<dbReference type="RefSeq" id="XP_007671667.1">
    <property type="nucleotide sequence ID" value="XM_007673477.1"/>
</dbReference>
<evidence type="ECO:0000256" key="2">
    <source>
        <dbReference type="ARBA" id="ARBA00023002"/>
    </source>
</evidence>
<keyword evidence="2" id="KW-0560">Oxidoreductase</keyword>
<evidence type="ECO:0000313" key="5">
    <source>
        <dbReference type="Proteomes" id="UP000011761"/>
    </source>
</evidence>
<keyword evidence="1" id="KW-0521">NADP</keyword>
<sequence length="304" mass="32380">MTSPFTKFAVAGATGSRGAPVVKQLFAAGFTVTARSRNASPILPSNVKVAQVDCGSVHSLRNALSGQDAVVSTLGSAALSSQITLIDAAIAAGVQRIIPSEFGCDTDYPYNNTLPAYKVKVDVRNHLQKVSQGTQTSYTFVNNNAFLDWGLETGFILDVKNESADLFDGGNTVFTVTPLDVVGQGVLGVLRNPDQTKNRGVRIHGAGVTMEQLLGMAQKHAGAGAAEWKIRTVNGEEVEDQAYRALNEDPTNFMAWAIPMIRRAAFGKDVGNNFSEINDNALLGVQAFGESEVEDIVKARCSLI</sequence>
<gene>
    <name evidence="4" type="ORF">BAUCODRAFT_171177</name>
</gene>
<dbReference type="HOGENOM" id="CLU_044876_3_2_1"/>
<keyword evidence="5" id="KW-1185">Reference proteome</keyword>
<organism evidence="4 5">
    <name type="scientific">Baudoinia panamericana (strain UAMH 10762)</name>
    <name type="common">Angels' share fungus</name>
    <name type="synonym">Baudoinia compniacensis (strain UAMH 10762)</name>
    <dbReference type="NCBI Taxonomy" id="717646"/>
    <lineage>
        <taxon>Eukaryota</taxon>
        <taxon>Fungi</taxon>
        <taxon>Dikarya</taxon>
        <taxon>Ascomycota</taxon>
        <taxon>Pezizomycotina</taxon>
        <taxon>Dothideomycetes</taxon>
        <taxon>Dothideomycetidae</taxon>
        <taxon>Mycosphaerellales</taxon>
        <taxon>Teratosphaeriaceae</taxon>
        <taxon>Baudoinia</taxon>
    </lineage>
</organism>
<dbReference type="EMBL" id="KB445550">
    <property type="protein sequence ID" value="EMD00483.1"/>
    <property type="molecule type" value="Genomic_DNA"/>
</dbReference>
<dbReference type="Proteomes" id="UP000011761">
    <property type="component" value="Unassembled WGS sequence"/>
</dbReference>
<dbReference type="PANTHER" id="PTHR47706">
    <property type="entry name" value="NMRA-LIKE FAMILY PROTEIN"/>
    <property type="match status" value="1"/>
</dbReference>
<dbReference type="OMA" id="VISCFAT"/>
<name>M2M0F4_BAUPA</name>
<dbReference type="PANTHER" id="PTHR47706:SF1">
    <property type="entry name" value="CIPA-LIKE, PUTATIVE (AFU_ORTHOLOGUE AFUA_1G12460)-RELATED"/>
    <property type="match status" value="1"/>
</dbReference>
<evidence type="ECO:0000313" key="4">
    <source>
        <dbReference type="EMBL" id="EMD00483.1"/>
    </source>
</evidence>
<dbReference type="GeneID" id="19109428"/>
<evidence type="ECO:0000256" key="1">
    <source>
        <dbReference type="ARBA" id="ARBA00022857"/>
    </source>
</evidence>
<dbReference type="InterPro" id="IPR051609">
    <property type="entry name" value="NmrA/Isoflavone_reductase-like"/>
</dbReference>
<dbReference type="GO" id="GO:0016491">
    <property type="term" value="F:oxidoreductase activity"/>
    <property type="evidence" value="ECO:0007669"/>
    <property type="project" value="UniProtKB-KW"/>
</dbReference>
<dbReference type="AlphaFoldDB" id="M2M0F4"/>